<dbReference type="EMBL" id="LAZR01048570">
    <property type="protein sequence ID" value="KKK91626.1"/>
    <property type="molecule type" value="Genomic_DNA"/>
</dbReference>
<name>A0A0F9C4L7_9ZZZZ</name>
<feature type="compositionally biased region" description="Basic and acidic residues" evidence="1">
    <location>
        <begin position="37"/>
        <end position="59"/>
    </location>
</feature>
<sequence>MKTYGWNDTLPDLPLSPRDPDYECNQCGCLFDLPPIRMRDPDGEDDRCPECDSRDIHRT</sequence>
<feature type="region of interest" description="Disordered" evidence="1">
    <location>
        <begin position="36"/>
        <end position="59"/>
    </location>
</feature>
<comment type="caution">
    <text evidence="2">The sequence shown here is derived from an EMBL/GenBank/DDBJ whole genome shotgun (WGS) entry which is preliminary data.</text>
</comment>
<proteinExistence type="predicted"/>
<dbReference type="AlphaFoldDB" id="A0A0F9C4L7"/>
<accession>A0A0F9C4L7</accession>
<evidence type="ECO:0000256" key="1">
    <source>
        <dbReference type="SAM" id="MobiDB-lite"/>
    </source>
</evidence>
<reference evidence="2" key="1">
    <citation type="journal article" date="2015" name="Nature">
        <title>Complex archaea that bridge the gap between prokaryotes and eukaryotes.</title>
        <authorList>
            <person name="Spang A."/>
            <person name="Saw J.H."/>
            <person name="Jorgensen S.L."/>
            <person name="Zaremba-Niedzwiedzka K."/>
            <person name="Martijn J."/>
            <person name="Lind A.E."/>
            <person name="van Eijk R."/>
            <person name="Schleper C."/>
            <person name="Guy L."/>
            <person name="Ettema T.J."/>
        </authorList>
    </citation>
    <scope>NUCLEOTIDE SEQUENCE</scope>
</reference>
<evidence type="ECO:0000313" key="2">
    <source>
        <dbReference type="EMBL" id="KKK91626.1"/>
    </source>
</evidence>
<protein>
    <submittedName>
        <fullName evidence="2">Uncharacterized protein</fullName>
    </submittedName>
</protein>
<organism evidence="2">
    <name type="scientific">marine sediment metagenome</name>
    <dbReference type="NCBI Taxonomy" id="412755"/>
    <lineage>
        <taxon>unclassified sequences</taxon>
        <taxon>metagenomes</taxon>
        <taxon>ecological metagenomes</taxon>
    </lineage>
</organism>
<gene>
    <name evidence="2" type="ORF">LCGC14_2711050</name>
</gene>